<protein>
    <submittedName>
        <fullName evidence="1">Uncharacterized protein</fullName>
    </submittedName>
</protein>
<dbReference type="OrthoDB" id="502754at2"/>
<proteinExistence type="predicted"/>
<dbReference type="AlphaFoldDB" id="A0A0V7ZW79"/>
<dbReference type="RefSeq" id="WP_027845328.1">
    <property type="nucleotide sequence ID" value="NZ_LMTZ01000055.1"/>
</dbReference>
<organism evidence="1 2">
    <name type="scientific">Mastigocoleus testarum BC008</name>
    <dbReference type="NCBI Taxonomy" id="371196"/>
    <lineage>
        <taxon>Bacteria</taxon>
        <taxon>Bacillati</taxon>
        <taxon>Cyanobacteriota</taxon>
        <taxon>Cyanophyceae</taxon>
        <taxon>Nostocales</taxon>
        <taxon>Hapalosiphonaceae</taxon>
        <taxon>Mastigocoleus</taxon>
    </lineage>
</organism>
<sequence>MNAINSTFNSTDLPLYSPEDVDLEVFNSIRSPDDMQGKPVEDMKRLFHKEVVVDDETSIDIETIRVPGFIGIADGETITNFEGKTVSGHQDIIQFLDRYGLLVCTYQYNKDRYGQAVDLRHPPQSNYDIHNLMEIFIKNEGHHSGVIVPVIRESGAKAFASFNEPDDYHKGLYGENGFVAVAQHLVFPKFVTPDLQRGYTNSIICWMGLMNPFVQFSSNNFNGGDPTRVLNKTSLKELLKNCALASLGDESAVEFLNNPENKAYCSEFVYISLNTIVYPFNLKGLTSILDGDEGKAKEILEIQKQQNGRQENILSSKSLNPQLKAFNIPMPIVPPDLPPLDVLMTNNGIAVDPNSIPFPPFTLSQVLRRAFRTLLPRHQDVNDTKIIEAQVKLFGYLEPLILRQLGLDNSSLSRISQESSTEIDQKVKSVREFIAFTQSTLQQNYSSYAELDLIVDKIMTKVDELIGADDAKYFVPPRIYVDLGQNDGDGNLPQGWGFKLNTVGALIYRGALRDISVNIPPLTPKVSPENSSQGRKSQLR</sequence>
<name>A0A0V7ZW79_9CYAN</name>
<accession>A0A0V7ZW79</accession>
<gene>
    <name evidence="1" type="ORF">BC008_33660</name>
</gene>
<evidence type="ECO:0000313" key="1">
    <source>
        <dbReference type="EMBL" id="KST68599.1"/>
    </source>
</evidence>
<keyword evidence="2" id="KW-1185">Reference proteome</keyword>
<evidence type="ECO:0000313" key="2">
    <source>
        <dbReference type="Proteomes" id="UP000053372"/>
    </source>
</evidence>
<comment type="caution">
    <text evidence="1">The sequence shown here is derived from an EMBL/GenBank/DDBJ whole genome shotgun (WGS) entry which is preliminary data.</text>
</comment>
<dbReference type="Proteomes" id="UP000053372">
    <property type="component" value="Unassembled WGS sequence"/>
</dbReference>
<dbReference type="EMBL" id="LMTZ01000055">
    <property type="protein sequence ID" value="KST68599.1"/>
    <property type="molecule type" value="Genomic_DNA"/>
</dbReference>
<reference evidence="1 2" key="1">
    <citation type="journal article" date="2015" name="Genome Announc.">
        <title>Draft Genome of the Euendolithic (true boring) Cyanobacterium Mastigocoleus testarum strain BC008.</title>
        <authorList>
            <person name="Guida B.S."/>
            <person name="Garcia-Pichel F."/>
        </authorList>
    </citation>
    <scope>NUCLEOTIDE SEQUENCE [LARGE SCALE GENOMIC DNA]</scope>
    <source>
        <strain evidence="1 2">BC008</strain>
    </source>
</reference>